<feature type="compositionally biased region" description="Basic and acidic residues" evidence="1">
    <location>
        <begin position="12"/>
        <end position="31"/>
    </location>
</feature>
<name>A0AAW0QV46_9PEZI</name>
<feature type="region of interest" description="Disordered" evidence="1">
    <location>
        <begin position="1"/>
        <end position="54"/>
    </location>
</feature>
<evidence type="ECO:0000256" key="1">
    <source>
        <dbReference type="SAM" id="MobiDB-lite"/>
    </source>
</evidence>
<evidence type="ECO:0000313" key="2">
    <source>
        <dbReference type="EMBL" id="KAK8105990.1"/>
    </source>
</evidence>
<feature type="compositionally biased region" description="Low complexity" evidence="1">
    <location>
        <begin position="289"/>
        <end position="312"/>
    </location>
</feature>
<proteinExistence type="predicted"/>
<protein>
    <submittedName>
        <fullName evidence="2">Uncharacterized protein</fullName>
    </submittedName>
</protein>
<keyword evidence="3" id="KW-1185">Reference proteome</keyword>
<feature type="region of interest" description="Disordered" evidence="1">
    <location>
        <begin position="144"/>
        <end position="475"/>
    </location>
</feature>
<feature type="compositionally biased region" description="Polar residues" evidence="1">
    <location>
        <begin position="313"/>
        <end position="332"/>
    </location>
</feature>
<feature type="compositionally biased region" description="Polar residues" evidence="1">
    <location>
        <begin position="150"/>
        <end position="163"/>
    </location>
</feature>
<sequence>AMFSIIRKGRQQAKEHTAKVAEKTKDEEAKKPYKHVPTHAALDAMAGTPASWRDEERPRILEQHRRRSAMGTNLVHTKGYPRDSTSMPYISYSSSYNYSYSGTPVLRPQSESRLDYYTYQGSLKGKEPEWMPPMVPGVAVPMSPSGRASALSSGGTARASSCGASVGSEDDLEMKSGKPISAKAGSHVPPLSSFSRPIPSRTNSSESGSLHHLHPTHQRKTSGERKTSGADRYYPPAARSTHFTKPQPIDPRTIRNDHDPSIPPVPSLPALQFDQTFEQTAAGHSDSKSASSVSSSSSARNSGSVSVRNSGSTAPSSVLSKTNQNSTSSFASLQHKPTDSVPTAVKPHQAVKTEAVSHIETRQARSEQVSKPSRRRLSKSRRPSESDIDTHQWGPVAPPPAKPSDDAAVSAVKPMEPPPPTVSENDSKKPFMPKITRRLSKTQREIQSPEPQAAAPKEKKRWTFLGLKRNSTVPA</sequence>
<comment type="caution">
    <text evidence="2">The sequence shown here is derived from an EMBL/GenBank/DDBJ whole genome shotgun (WGS) entry which is preliminary data.</text>
</comment>
<feature type="compositionally biased region" description="Polar residues" evidence="1">
    <location>
        <begin position="192"/>
        <end position="208"/>
    </location>
</feature>
<dbReference type="Proteomes" id="UP001392437">
    <property type="component" value="Unassembled WGS sequence"/>
</dbReference>
<reference evidence="2 3" key="1">
    <citation type="submission" date="2023-01" db="EMBL/GenBank/DDBJ databases">
        <title>Analysis of 21 Apiospora genomes using comparative genomics revels a genus with tremendous synthesis potential of carbohydrate active enzymes and secondary metabolites.</title>
        <authorList>
            <person name="Sorensen T."/>
        </authorList>
    </citation>
    <scope>NUCLEOTIDE SEQUENCE [LARGE SCALE GENOMIC DNA]</scope>
    <source>
        <strain evidence="2 3">CBS 117206</strain>
    </source>
</reference>
<dbReference type="EMBL" id="JAQQWP010000008">
    <property type="protein sequence ID" value="KAK8105990.1"/>
    <property type="molecule type" value="Genomic_DNA"/>
</dbReference>
<gene>
    <name evidence="2" type="ORF">PG999_009349</name>
</gene>
<organism evidence="2 3">
    <name type="scientific">Apiospora kogelbergensis</name>
    <dbReference type="NCBI Taxonomy" id="1337665"/>
    <lineage>
        <taxon>Eukaryota</taxon>
        <taxon>Fungi</taxon>
        <taxon>Dikarya</taxon>
        <taxon>Ascomycota</taxon>
        <taxon>Pezizomycotina</taxon>
        <taxon>Sordariomycetes</taxon>
        <taxon>Xylariomycetidae</taxon>
        <taxon>Amphisphaeriales</taxon>
        <taxon>Apiosporaceae</taxon>
        <taxon>Apiospora</taxon>
    </lineage>
</organism>
<dbReference type="AlphaFoldDB" id="A0AAW0QV46"/>
<accession>A0AAW0QV46</accession>
<feature type="compositionally biased region" description="Basic residues" evidence="1">
    <location>
        <begin position="372"/>
        <end position="381"/>
    </location>
</feature>
<evidence type="ECO:0000313" key="3">
    <source>
        <dbReference type="Proteomes" id="UP001392437"/>
    </source>
</evidence>
<feature type="compositionally biased region" description="Basic and acidic residues" evidence="1">
    <location>
        <begin position="355"/>
        <end position="365"/>
    </location>
</feature>
<feature type="non-terminal residue" evidence="2">
    <location>
        <position position="1"/>
    </location>
</feature>
<feature type="compositionally biased region" description="Basic residues" evidence="1">
    <location>
        <begin position="211"/>
        <end position="220"/>
    </location>
</feature>